<dbReference type="AlphaFoldDB" id="W7BEK5"/>
<dbReference type="InterPro" id="IPR008979">
    <property type="entry name" value="Galactose-bd-like_sf"/>
</dbReference>
<sequence>MAPSVVAKDGVASNAVKLASNSSVEQTIQGLKPNTNYVLTFYGKVDDNTFLSAGIKNHGGTQQSIRVTSADYSKGQISFTTGASATSATFFLMKGAGSGSGFTDFVIAKADNGEDLIPEVIEAVKTVDNLFTNLSVIGVNDSAATLYKNGALKITTKQAEIDAAKAIVDAMKDSYESKADLLATLKTAQDLWDIRGAAETGNLVKNGEFDSGIANWKPWNSATSTTPSAVQEDGNNVLKLATGSSTEQIITGLQPNTTYTLEIYGKVSGNGYVSIGVKNYGGTQKNSTYQRNGLRKSKCDYPHRCNK</sequence>
<protein>
    <recommendedName>
        <fullName evidence="2">CBM-cenC domain-containing protein</fullName>
    </recommendedName>
</protein>
<organism evidence="3 4">
    <name type="scientific">Listeria cornellensis FSL F6-0969</name>
    <dbReference type="NCBI Taxonomy" id="1265820"/>
    <lineage>
        <taxon>Bacteria</taxon>
        <taxon>Bacillati</taxon>
        <taxon>Bacillota</taxon>
        <taxon>Bacilli</taxon>
        <taxon>Bacillales</taxon>
        <taxon>Listeriaceae</taxon>
        <taxon>Listeria</taxon>
    </lineage>
</organism>
<proteinExistence type="predicted"/>
<evidence type="ECO:0000259" key="2">
    <source>
        <dbReference type="Pfam" id="PF02018"/>
    </source>
</evidence>
<name>W7BEK5_9LIST</name>
<dbReference type="OrthoDB" id="9765222at2"/>
<evidence type="ECO:0000256" key="1">
    <source>
        <dbReference type="ARBA" id="ARBA00022801"/>
    </source>
</evidence>
<dbReference type="GO" id="GO:0016798">
    <property type="term" value="F:hydrolase activity, acting on glycosyl bonds"/>
    <property type="evidence" value="ECO:0007669"/>
    <property type="project" value="InterPro"/>
</dbReference>
<dbReference type="STRING" id="1265820.PCORN_18721"/>
<dbReference type="Pfam" id="PF02018">
    <property type="entry name" value="CBM_4_9"/>
    <property type="match status" value="1"/>
</dbReference>
<feature type="domain" description="CBM-cenC" evidence="2">
    <location>
        <begin position="201"/>
        <end position="289"/>
    </location>
</feature>
<gene>
    <name evidence="3" type="ORF">PCORN_18721</name>
</gene>
<accession>W7BEK5</accession>
<dbReference type="InterPro" id="IPR003305">
    <property type="entry name" value="CenC_carb-bd"/>
</dbReference>
<comment type="caution">
    <text evidence="3">The sequence shown here is derived from an EMBL/GenBank/DDBJ whole genome shotgun (WGS) entry which is preliminary data.</text>
</comment>
<evidence type="ECO:0000313" key="4">
    <source>
        <dbReference type="Proteomes" id="UP000019254"/>
    </source>
</evidence>
<evidence type="ECO:0000313" key="3">
    <source>
        <dbReference type="EMBL" id="EUJ24352.1"/>
    </source>
</evidence>
<dbReference type="Gene3D" id="2.60.120.260">
    <property type="entry name" value="Galactose-binding domain-like"/>
    <property type="match status" value="2"/>
</dbReference>
<dbReference type="EMBL" id="AODE01000053">
    <property type="protein sequence ID" value="EUJ24352.1"/>
    <property type="molecule type" value="Genomic_DNA"/>
</dbReference>
<dbReference type="Proteomes" id="UP000019254">
    <property type="component" value="Unassembled WGS sequence"/>
</dbReference>
<dbReference type="PATRIC" id="fig|1265820.5.peg.3689"/>
<reference evidence="3 4" key="1">
    <citation type="journal article" date="2014" name="Int. J. Syst. Evol. Microbiol.">
        <title>Listeria floridensis sp. nov., Listeria aquatica sp. nov., Listeria cornellensis sp. nov., Listeria riparia sp. nov. and Listeria grandensis sp. nov., from agricultural and natural environments.</title>
        <authorList>
            <person name="den Bakker H.C."/>
            <person name="Warchocki S."/>
            <person name="Wright E.M."/>
            <person name="Allred A.F."/>
            <person name="Ahlstrom C."/>
            <person name="Manuel C.S."/>
            <person name="Stasiewicz M.J."/>
            <person name="Burrell A."/>
            <person name="Roof S."/>
            <person name="Strawn L."/>
            <person name="Fortes E.D."/>
            <person name="Nightingale K.K."/>
            <person name="Kephart D."/>
            <person name="Wiedmann M."/>
        </authorList>
    </citation>
    <scope>NUCLEOTIDE SEQUENCE [LARGE SCALE GENOMIC DNA]</scope>
    <source>
        <strain evidence="4">FSL F6-969</strain>
    </source>
</reference>
<keyword evidence="4" id="KW-1185">Reference proteome</keyword>
<keyword evidence="1" id="KW-0378">Hydrolase</keyword>
<dbReference type="SUPFAM" id="SSF49785">
    <property type="entry name" value="Galactose-binding domain-like"/>
    <property type="match status" value="1"/>
</dbReference>